<organism evidence="1">
    <name type="scientific">uncultured Synechococcales cyanobacterium</name>
    <dbReference type="NCBI Taxonomy" id="1936017"/>
    <lineage>
        <taxon>Bacteria</taxon>
        <taxon>Bacillati</taxon>
        <taxon>Cyanobacteriota</taxon>
        <taxon>Cyanophyceae</taxon>
        <taxon>Synechococcales</taxon>
        <taxon>environmental samples</taxon>
    </lineage>
</organism>
<dbReference type="AlphaFoldDB" id="A0A6J4UXR0"/>
<sequence>MQTEPQKEHQWLDRFIGEWTCESECNMGPDHPPSKTKGTETVQSLGGLWIVAKGEGEMPDGGTGNTIMTLGYDPQNNHYVGTFIGSMMTHLWIYNGSLDADEKMLTLDTEGPNFTQRSMAKYRDIIEFVSNDLRVMTSQILGDDGNWNQFMATHYRRNQ</sequence>
<evidence type="ECO:0000313" key="1">
    <source>
        <dbReference type="EMBL" id="CAA9562976.1"/>
    </source>
</evidence>
<name>A0A6J4UXR0_9CYAN</name>
<dbReference type="EMBL" id="CADCWO010000050">
    <property type="protein sequence ID" value="CAA9562976.1"/>
    <property type="molecule type" value="Genomic_DNA"/>
</dbReference>
<gene>
    <name evidence="1" type="ORF">AVDCRST_MAG81-805</name>
</gene>
<reference evidence="1" key="1">
    <citation type="submission" date="2020-02" db="EMBL/GenBank/DDBJ databases">
        <authorList>
            <person name="Meier V. D."/>
        </authorList>
    </citation>
    <scope>NUCLEOTIDE SEQUENCE</scope>
    <source>
        <strain evidence="1">AVDCRST_MAG81</strain>
    </source>
</reference>
<proteinExistence type="predicted"/>
<accession>A0A6J4UXR0</accession>
<protein>
    <submittedName>
        <fullName evidence="1">Uncharacterized DUF1579 protein</fullName>
    </submittedName>
</protein>
<dbReference type="InterPro" id="IPR011473">
    <property type="entry name" value="DUF1579"/>
</dbReference>
<dbReference type="Pfam" id="PF07617">
    <property type="entry name" value="DUF1579"/>
    <property type="match status" value="1"/>
</dbReference>